<dbReference type="Proteomes" id="UP000887574">
    <property type="component" value="Unplaced"/>
</dbReference>
<organism evidence="1 2">
    <name type="scientific">Ditylenchus dipsaci</name>
    <dbReference type="NCBI Taxonomy" id="166011"/>
    <lineage>
        <taxon>Eukaryota</taxon>
        <taxon>Metazoa</taxon>
        <taxon>Ecdysozoa</taxon>
        <taxon>Nematoda</taxon>
        <taxon>Chromadorea</taxon>
        <taxon>Rhabditida</taxon>
        <taxon>Tylenchina</taxon>
        <taxon>Tylenchomorpha</taxon>
        <taxon>Sphaerularioidea</taxon>
        <taxon>Anguinidae</taxon>
        <taxon>Anguininae</taxon>
        <taxon>Ditylenchus</taxon>
    </lineage>
</organism>
<name>A0A915EFV2_9BILA</name>
<evidence type="ECO:0000313" key="2">
    <source>
        <dbReference type="WBParaSite" id="jg6239"/>
    </source>
</evidence>
<keyword evidence="1" id="KW-1185">Reference proteome</keyword>
<dbReference type="AlphaFoldDB" id="A0A915EFV2"/>
<accession>A0A915EFV2</accession>
<sequence>MLARWLIELNLYRITLVHIVGKSNSMADTLSRLERAYPETTVLDLKELDDIADFPVCLVLEGSGAQPLRHSNRTNTGRIMDEQDKDTEVRQLKEFFTTGRAGHLDAALF</sequence>
<proteinExistence type="predicted"/>
<protein>
    <submittedName>
        <fullName evidence="2">Uncharacterized protein</fullName>
    </submittedName>
</protein>
<dbReference type="WBParaSite" id="jg6239">
    <property type="protein sequence ID" value="jg6239"/>
    <property type="gene ID" value="jg6239"/>
</dbReference>
<reference evidence="2" key="1">
    <citation type="submission" date="2022-11" db="UniProtKB">
        <authorList>
            <consortium name="WormBaseParasite"/>
        </authorList>
    </citation>
    <scope>IDENTIFICATION</scope>
</reference>
<evidence type="ECO:0000313" key="1">
    <source>
        <dbReference type="Proteomes" id="UP000887574"/>
    </source>
</evidence>